<dbReference type="AlphaFoldDB" id="Q1QIA2"/>
<dbReference type="STRING" id="323097.Nham_3313"/>
<proteinExistence type="predicted"/>
<dbReference type="EMBL" id="CP000319">
    <property type="protein sequence ID" value="ABE64045.1"/>
    <property type="molecule type" value="Genomic_DNA"/>
</dbReference>
<protein>
    <recommendedName>
        <fullName evidence="1">Prolyl 4-hydroxylase alpha subunit Fe(2+) 2OG dioxygenase domain-containing protein</fullName>
    </recommendedName>
</protein>
<dbReference type="InterPro" id="IPR044862">
    <property type="entry name" value="Pro_4_hyd_alph_FE2OG_OXY"/>
</dbReference>
<dbReference type="SUPFAM" id="SSF51197">
    <property type="entry name" value="Clavaminate synthase-like"/>
    <property type="match status" value="1"/>
</dbReference>
<keyword evidence="3" id="KW-1185">Reference proteome</keyword>
<gene>
    <name evidence="2" type="ordered locus">Nham_3313</name>
</gene>
<dbReference type="OrthoDB" id="9783171at2"/>
<organism evidence="2 3">
    <name type="scientific">Nitrobacter hamburgensis (strain DSM 10229 / NCIMB 13809 / X14)</name>
    <dbReference type="NCBI Taxonomy" id="323097"/>
    <lineage>
        <taxon>Bacteria</taxon>
        <taxon>Pseudomonadati</taxon>
        <taxon>Pseudomonadota</taxon>
        <taxon>Alphaproteobacteria</taxon>
        <taxon>Hyphomicrobiales</taxon>
        <taxon>Nitrobacteraceae</taxon>
        <taxon>Nitrobacter</taxon>
    </lineage>
</organism>
<accession>Q1QIA2</accession>
<feature type="domain" description="Prolyl 4-hydroxylase alpha subunit Fe(2+) 2OG dioxygenase" evidence="1">
    <location>
        <begin position="113"/>
        <end position="212"/>
    </location>
</feature>
<dbReference type="KEGG" id="nha:Nham_3313"/>
<dbReference type="eggNOG" id="COG3751">
    <property type="taxonomic scope" value="Bacteria"/>
</dbReference>
<sequence length="273" mass="31180">MNRLPPATDLFSRAQALRHDYLNAKPWPHVVIDNGFSEELLDAIAAEIAKIDPAHLISSLDDRQIKQEASDGLGPATQYFLELVDSARFREFISTVTGVDNLLSDPTHKFAGAHRTPSGGFTKIHRDFEVHPATGLFHRVNLLVYLNRDWPDSYGGSLELWPSDMSAIGRRIFPRFNTIVLWETHGATLHGLPDPVTCPPDRMRLSVASYYYTKERRPAVAGERRTRYWAARPEDDRSIERVDWLDHVRAVTPEALKYLIRAARDQLVRKRPY</sequence>
<evidence type="ECO:0000313" key="2">
    <source>
        <dbReference type="EMBL" id="ABE64045.1"/>
    </source>
</evidence>
<evidence type="ECO:0000259" key="1">
    <source>
        <dbReference type="Pfam" id="PF13640"/>
    </source>
</evidence>
<reference evidence="2 3" key="1">
    <citation type="submission" date="2006-03" db="EMBL/GenBank/DDBJ databases">
        <title>Complete sequence of chromosome of Nitrobacter hamburgensis X14.</title>
        <authorList>
            <consortium name="US DOE Joint Genome Institute"/>
            <person name="Copeland A."/>
            <person name="Lucas S."/>
            <person name="Lapidus A."/>
            <person name="Barry K."/>
            <person name="Detter J.C."/>
            <person name="Glavina del Rio T."/>
            <person name="Hammon N."/>
            <person name="Israni S."/>
            <person name="Dalin E."/>
            <person name="Tice H."/>
            <person name="Pitluck S."/>
            <person name="Chain P."/>
            <person name="Malfatti S."/>
            <person name="Shin M."/>
            <person name="Vergez L."/>
            <person name="Schmutz J."/>
            <person name="Larimer F."/>
            <person name="Land M."/>
            <person name="Hauser L."/>
            <person name="Kyrpides N."/>
            <person name="Ivanova N."/>
            <person name="Ward B."/>
            <person name="Arp D."/>
            <person name="Klotz M."/>
            <person name="Stein L."/>
            <person name="O'Mullan G."/>
            <person name="Starkenburg S."/>
            <person name="Sayavedra L."/>
            <person name="Poret-Peterson A.T."/>
            <person name="Gentry M.E."/>
            <person name="Bruce D."/>
            <person name="Richardson P."/>
        </authorList>
    </citation>
    <scope>NUCLEOTIDE SEQUENCE [LARGE SCALE GENOMIC DNA]</scope>
    <source>
        <strain evidence="3">DSM 10229 / NCIMB 13809 / X14</strain>
    </source>
</reference>
<dbReference type="HOGENOM" id="CLU_078769_1_0_5"/>
<dbReference type="Proteomes" id="UP000001953">
    <property type="component" value="Chromosome"/>
</dbReference>
<dbReference type="Pfam" id="PF13640">
    <property type="entry name" value="2OG-FeII_Oxy_3"/>
    <property type="match status" value="1"/>
</dbReference>
<evidence type="ECO:0000313" key="3">
    <source>
        <dbReference type="Proteomes" id="UP000001953"/>
    </source>
</evidence>
<dbReference type="Gene3D" id="2.60.120.620">
    <property type="entry name" value="q2cbj1_9rhob like domain"/>
    <property type="match status" value="1"/>
</dbReference>
<name>Q1QIA2_NITHX</name>